<protein>
    <submittedName>
        <fullName evidence="2">Uncharacterized protein</fullName>
    </submittedName>
</protein>
<accession>A0AA88QDV3</accession>
<sequence length="340" mass="37354">MAKAGADEKWVSPNPVQSEVLGDLVEEEEALSLCDMPINEGSQPRKEELPRPMDKTQEDFVFSSWGGSVLPGSEMCAAEEVFFQGQILPFRRHSVSLERDLTGLRKDVQSPDLQLTRSESMDYRHSSGFKGATSRSSSISSHHSSSSGSSTTTTTTKGTRYKPRQRNQFHSHPSPTPQLRFSRIPQGNVGPGSRKSTVWSLFKVGLVRTPENGAAVRTNTNTSNKSFGSRNSTSSSSSSLSNGKNNHKDAFNVEKKKKKPVRFFDASALFGGCKCSAANAVDYVVIKRSISVNEEQTKEEEVTDEGITKNRTKQAMSRHRTFEWLKQLSLEGGGTAPDVA</sequence>
<feature type="region of interest" description="Disordered" evidence="1">
    <location>
        <begin position="213"/>
        <end position="253"/>
    </location>
</feature>
<organism evidence="2 3">
    <name type="scientific">Escallonia rubra</name>
    <dbReference type="NCBI Taxonomy" id="112253"/>
    <lineage>
        <taxon>Eukaryota</taxon>
        <taxon>Viridiplantae</taxon>
        <taxon>Streptophyta</taxon>
        <taxon>Embryophyta</taxon>
        <taxon>Tracheophyta</taxon>
        <taxon>Spermatophyta</taxon>
        <taxon>Magnoliopsida</taxon>
        <taxon>eudicotyledons</taxon>
        <taxon>Gunneridae</taxon>
        <taxon>Pentapetalae</taxon>
        <taxon>asterids</taxon>
        <taxon>campanulids</taxon>
        <taxon>Escalloniales</taxon>
        <taxon>Escalloniaceae</taxon>
        <taxon>Escallonia</taxon>
    </lineage>
</organism>
<keyword evidence="3" id="KW-1185">Reference proteome</keyword>
<feature type="region of interest" description="Disordered" evidence="1">
    <location>
        <begin position="108"/>
        <end position="195"/>
    </location>
</feature>
<dbReference type="AlphaFoldDB" id="A0AA88QDV3"/>
<dbReference type="Proteomes" id="UP001187471">
    <property type="component" value="Unassembled WGS sequence"/>
</dbReference>
<feature type="compositionally biased region" description="Basic residues" evidence="1">
    <location>
        <begin position="159"/>
        <end position="169"/>
    </location>
</feature>
<proteinExistence type="predicted"/>
<comment type="caution">
    <text evidence="2">The sequence shown here is derived from an EMBL/GenBank/DDBJ whole genome shotgun (WGS) entry which is preliminary data.</text>
</comment>
<gene>
    <name evidence="2" type="ORF">RJ640_030539</name>
</gene>
<evidence type="ECO:0000313" key="2">
    <source>
        <dbReference type="EMBL" id="KAK2967668.1"/>
    </source>
</evidence>
<evidence type="ECO:0000313" key="3">
    <source>
        <dbReference type="Proteomes" id="UP001187471"/>
    </source>
</evidence>
<reference evidence="2" key="1">
    <citation type="submission" date="2022-12" db="EMBL/GenBank/DDBJ databases">
        <title>Draft genome assemblies for two species of Escallonia (Escalloniales).</title>
        <authorList>
            <person name="Chanderbali A."/>
            <person name="Dervinis C."/>
            <person name="Anghel I."/>
            <person name="Soltis D."/>
            <person name="Soltis P."/>
            <person name="Zapata F."/>
        </authorList>
    </citation>
    <scope>NUCLEOTIDE SEQUENCE</scope>
    <source>
        <strain evidence="2">UCBG92.1500</strain>
        <tissue evidence="2">Leaf</tissue>
    </source>
</reference>
<evidence type="ECO:0000256" key="1">
    <source>
        <dbReference type="SAM" id="MobiDB-lite"/>
    </source>
</evidence>
<feature type="compositionally biased region" description="Low complexity" evidence="1">
    <location>
        <begin position="133"/>
        <end position="158"/>
    </location>
</feature>
<feature type="compositionally biased region" description="Polar residues" evidence="1">
    <location>
        <begin position="170"/>
        <end position="179"/>
    </location>
</feature>
<feature type="compositionally biased region" description="Low complexity" evidence="1">
    <location>
        <begin position="223"/>
        <end position="244"/>
    </location>
</feature>
<dbReference type="EMBL" id="JAVXUO010003001">
    <property type="protein sequence ID" value="KAK2967668.1"/>
    <property type="molecule type" value="Genomic_DNA"/>
</dbReference>
<dbReference type="PANTHER" id="PTHR33922">
    <property type="entry name" value="OS01G0888066 PROTEIN-RELATED"/>
    <property type="match status" value="1"/>
</dbReference>
<dbReference type="PANTHER" id="PTHR33922:SF2">
    <property type="entry name" value="OS07G0589600 PROTEIN"/>
    <property type="match status" value="1"/>
</dbReference>
<name>A0AA88QDV3_9ASTE</name>